<dbReference type="EMBL" id="BLRZ01000149">
    <property type="protein sequence ID" value="GFP31046.1"/>
    <property type="molecule type" value="Genomic_DNA"/>
</dbReference>
<dbReference type="EMBL" id="BLSC01000085">
    <property type="protein sequence ID" value="GFP37413.1"/>
    <property type="molecule type" value="Genomic_DNA"/>
</dbReference>
<dbReference type="Proteomes" id="UP000574717">
    <property type="component" value="Unassembled WGS sequence"/>
</dbReference>
<proteinExistence type="predicted"/>
<keyword evidence="1" id="KW-0472">Membrane</keyword>
<dbReference type="Proteomes" id="UP000561271">
    <property type="component" value="Unassembled WGS sequence"/>
</dbReference>
<feature type="transmembrane region" description="Helical" evidence="1">
    <location>
        <begin position="170"/>
        <end position="191"/>
    </location>
</feature>
<gene>
    <name evidence="2" type="ORF">HKBW3S03_00548</name>
    <name evidence="3" type="ORF">HKBW3S34_01965</name>
    <name evidence="4" type="ORF">HKBW3S44_01093</name>
</gene>
<evidence type="ECO:0000313" key="7">
    <source>
        <dbReference type="Proteomes" id="UP000588083"/>
    </source>
</evidence>
<evidence type="ECO:0008006" key="8">
    <source>
        <dbReference type="Google" id="ProtNLM"/>
    </source>
</evidence>
<dbReference type="RefSeq" id="WP_176231646.1">
    <property type="nucleotide sequence ID" value="NZ_BLRU01000031.1"/>
</dbReference>
<sequence length="376" mass="39447">MTPLAEKEFMSFVSRFLTSRWGPIFTGLVVGILAPVLVKLGNPSNMGVCVVCFSRDIAGALGLHHAGVVQYIRPEIIGFVLGSLVAALIFREFKPRTGSAPLVRFLLGMFAVFGALVFLGCPWRAYLRLAGGDWNAVFGILGLIAGIGIGIVFLRTGFSLGRNHPAPKALGWVMPAIMVTLLALLIVAPQFGRDASGNPVGPIFFSEKGPGSQHAPLIISLVVGLFVGFLAQRSRFCTVGAIRDMMLLRDSHLLKGVLALIAAAFITNLILGQFNPGFANQPVAHTNALWNFGGMVLAGLAFTLAGGCPGRQLFLAGEGDGDAAVFVVGMIVGAGFAHNFSIASSPSGVSAFGPVTVMIGLVICIIIGLTMREVKA</sequence>
<feature type="transmembrane region" description="Helical" evidence="1">
    <location>
        <begin position="252"/>
        <end position="272"/>
    </location>
</feature>
<keyword evidence="1" id="KW-1133">Transmembrane helix</keyword>
<protein>
    <recommendedName>
        <fullName evidence="8">Sulphur transport domain-containing protein</fullName>
    </recommendedName>
</protein>
<reference evidence="5 6" key="1">
    <citation type="journal article" date="2020" name="Front. Microbiol.">
        <title>Single-cell genomics of novel Actinobacteria with the Wood-Ljungdahl pathway discovered in a serpentinizing system.</title>
        <authorList>
            <person name="Merino N."/>
            <person name="Kawai M."/>
            <person name="Boyd E.S."/>
            <person name="Colman D.R."/>
            <person name="McGlynn S.E."/>
            <person name="Nealson K.H."/>
            <person name="Kurokawa K."/>
            <person name="Hongoh Y."/>
        </authorList>
    </citation>
    <scope>NUCLEOTIDE SEQUENCE [LARGE SCALE GENOMIC DNA]</scope>
    <source>
        <strain evidence="2 6">S03</strain>
        <strain evidence="3 7">S34</strain>
        <strain evidence="4 5">S44</strain>
    </source>
</reference>
<evidence type="ECO:0000256" key="1">
    <source>
        <dbReference type="SAM" id="Phobius"/>
    </source>
</evidence>
<feature type="transmembrane region" description="Helical" evidence="1">
    <location>
        <begin position="292"/>
        <end position="311"/>
    </location>
</feature>
<feature type="transmembrane region" description="Helical" evidence="1">
    <location>
        <begin position="323"/>
        <end position="343"/>
    </location>
</feature>
<dbReference type="AlphaFoldDB" id="A0A6V8PJA8"/>
<dbReference type="InterPro" id="IPR007272">
    <property type="entry name" value="Sulf_transp_TsuA/YedE"/>
</dbReference>
<evidence type="ECO:0000313" key="2">
    <source>
        <dbReference type="EMBL" id="GFP19044.1"/>
    </source>
</evidence>
<dbReference type="EMBL" id="BLRU01000031">
    <property type="protein sequence ID" value="GFP19044.1"/>
    <property type="molecule type" value="Genomic_DNA"/>
</dbReference>
<feature type="transmembrane region" description="Helical" evidence="1">
    <location>
        <begin position="21"/>
        <end position="38"/>
    </location>
</feature>
<feature type="transmembrane region" description="Helical" evidence="1">
    <location>
        <begin position="211"/>
        <end position="231"/>
    </location>
</feature>
<dbReference type="Proteomes" id="UP000588083">
    <property type="component" value="Unassembled WGS sequence"/>
</dbReference>
<evidence type="ECO:0000313" key="5">
    <source>
        <dbReference type="Proteomes" id="UP000561271"/>
    </source>
</evidence>
<feature type="transmembrane region" description="Helical" evidence="1">
    <location>
        <begin position="137"/>
        <end position="158"/>
    </location>
</feature>
<keyword evidence="7" id="KW-1185">Reference proteome</keyword>
<organism evidence="3 7">
    <name type="scientific">Candidatus Hakubella thermalkaliphila</name>
    <dbReference type="NCBI Taxonomy" id="2754717"/>
    <lineage>
        <taxon>Bacteria</taxon>
        <taxon>Bacillati</taxon>
        <taxon>Actinomycetota</taxon>
        <taxon>Actinomycetota incertae sedis</taxon>
        <taxon>Candidatus Hakubellales</taxon>
        <taxon>Candidatus Hakubellaceae</taxon>
        <taxon>Candidatus Hakubella</taxon>
    </lineage>
</organism>
<evidence type="ECO:0000313" key="4">
    <source>
        <dbReference type="EMBL" id="GFP37413.1"/>
    </source>
</evidence>
<dbReference type="Pfam" id="PF04143">
    <property type="entry name" value="Sulf_transp"/>
    <property type="match status" value="2"/>
</dbReference>
<keyword evidence="1" id="KW-0812">Transmembrane</keyword>
<dbReference type="InterPro" id="IPR026366">
    <property type="entry name" value="Seleno_YedE"/>
</dbReference>
<accession>A0A6V8PJA8</accession>
<feature type="transmembrane region" description="Helical" evidence="1">
    <location>
        <begin position="71"/>
        <end position="90"/>
    </location>
</feature>
<comment type="caution">
    <text evidence="3">The sequence shown here is derived from an EMBL/GenBank/DDBJ whole genome shotgun (WGS) entry which is preliminary data.</text>
</comment>
<name>A0A6V8PJA8_9ACTN</name>
<feature type="transmembrane region" description="Helical" evidence="1">
    <location>
        <begin position="102"/>
        <end position="125"/>
    </location>
</feature>
<evidence type="ECO:0000313" key="6">
    <source>
        <dbReference type="Proteomes" id="UP000574717"/>
    </source>
</evidence>
<dbReference type="NCBIfam" id="TIGR04112">
    <property type="entry name" value="seleno_YedE"/>
    <property type="match status" value="1"/>
</dbReference>
<feature type="transmembrane region" description="Helical" evidence="1">
    <location>
        <begin position="349"/>
        <end position="371"/>
    </location>
</feature>
<evidence type="ECO:0000313" key="3">
    <source>
        <dbReference type="EMBL" id="GFP31046.1"/>
    </source>
</evidence>